<comment type="caution">
    <text evidence="2">The sequence shown here is derived from an EMBL/GenBank/DDBJ whole genome shotgun (WGS) entry which is preliminary data.</text>
</comment>
<dbReference type="InterPro" id="IPR050868">
    <property type="entry name" value="ELMO_domain-containing"/>
</dbReference>
<evidence type="ECO:0000259" key="1">
    <source>
        <dbReference type="PROSITE" id="PS51335"/>
    </source>
</evidence>
<dbReference type="PANTHER" id="PTHR12771:SF51">
    <property type="entry name" value="LD01482P"/>
    <property type="match status" value="1"/>
</dbReference>
<dbReference type="Pfam" id="PF04727">
    <property type="entry name" value="ELMO_CED12"/>
    <property type="match status" value="1"/>
</dbReference>
<dbReference type="GO" id="GO:0005096">
    <property type="term" value="F:GTPase activator activity"/>
    <property type="evidence" value="ECO:0007669"/>
    <property type="project" value="TreeGrafter"/>
</dbReference>
<feature type="domain" description="ELMO" evidence="1">
    <location>
        <begin position="148"/>
        <end position="321"/>
    </location>
</feature>
<dbReference type="EMBL" id="LNIX01000006">
    <property type="protein sequence ID" value="OXA53269.1"/>
    <property type="molecule type" value="Genomic_DNA"/>
</dbReference>
<dbReference type="PROSITE" id="PS51335">
    <property type="entry name" value="ELMO"/>
    <property type="match status" value="1"/>
</dbReference>
<dbReference type="OMA" id="PHFQQTF"/>
<dbReference type="Proteomes" id="UP000198287">
    <property type="component" value="Unassembled WGS sequence"/>
</dbReference>
<dbReference type="STRING" id="158441.A0A226E732"/>
<reference evidence="2 3" key="1">
    <citation type="submission" date="2015-12" db="EMBL/GenBank/DDBJ databases">
        <title>The genome of Folsomia candida.</title>
        <authorList>
            <person name="Faddeeva A."/>
            <person name="Derks M.F."/>
            <person name="Anvar Y."/>
            <person name="Smit S."/>
            <person name="Van Straalen N."/>
            <person name="Roelofs D."/>
        </authorList>
    </citation>
    <scope>NUCLEOTIDE SEQUENCE [LARGE SCALE GENOMIC DNA]</scope>
    <source>
        <strain evidence="2 3">VU population</strain>
        <tissue evidence="2">Whole body</tissue>
    </source>
</reference>
<dbReference type="PANTHER" id="PTHR12771">
    <property type="entry name" value="ENGULFMENT AND CELL MOTILITY"/>
    <property type="match status" value="1"/>
</dbReference>
<organism evidence="2 3">
    <name type="scientific">Folsomia candida</name>
    <name type="common">Springtail</name>
    <dbReference type="NCBI Taxonomy" id="158441"/>
    <lineage>
        <taxon>Eukaryota</taxon>
        <taxon>Metazoa</taxon>
        <taxon>Ecdysozoa</taxon>
        <taxon>Arthropoda</taxon>
        <taxon>Hexapoda</taxon>
        <taxon>Collembola</taxon>
        <taxon>Entomobryomorpha</taxon>
        <taxon>Isotomoidea</taxon>
        <taxon>Isotomidae</taxon>
        <taxon>Proisotominae</taxon>
        <taxon>Folsomia</taxon>
    </lineage>
</organism>
<dbReference type="InterPro" id="IPR006816">
    <property type="entry name" value="ELMO_dom"/>
</dbReference>
<evidence type="ECO:0000313" key="2">
    <source>
        <dbReference type="EMBL" id="OXA53269.1"/>
    </source>
</evidence>
<proteinExistence type="predicted"/>
<name>A0A226E732_FOLCA</name>
<gene>
    <name evidence="2" type="ORF">Fcan01_11974</name>
</gene>
<dbReference type="AlphaFoldDB" id="A0A226E732"/>
<protein>
    <submittedName>
        <fullName evidence="2">ELMO domain-containing protein 1</fullName>
    </submittedName>
</protein>
<sequence length="335" mass="38866">MFKYILTILYTLYCWVATLVRRVGKVFMRKVTRLTELQRIVYGEVLGFRRIKRVEESLMRSKNPDVIRALEELDCGVLDGRFEARGTRKVLVMKATADISTAKKINMKLHSRFVNGLQECLEMIFAFKYLCAKLKVLRDTPYSSDKDEDEDKLLQLWTKMMKGTELSGRKSKQWEILGFQGSDPATDFRGGGILSLDSLSFITSRYPEVSQRLLHNSHHPLYSYPYALVVIQISFLAANLCLEGVAKTHFYNRYPVILRLDREVSPMDNVMWRAELIKLFHEFTTSLLIDFDSLWMASKPKSIMAYSEIKSVFDKTVIKKLKSDTTCYLIEVRTI</sequence>
<keyword evidence="3" id="KW-1185">Reference proteome</keyword>
<evidence type="ECO:0000313" key="3">
    <source>
        <dbReference type="Proteomes" id="UP000198287"/>
    </source>
</evidence>
<dbReference type="OrthoDB" id="67155at2759"/>
<accession>A0A226E732</accession>